<dbReference type="AlphaFoldDB" id="A0ABD3GW75"/>
<feature type="domain" description="UTP25 C-terminal" evidence="5">
    <location>
        <begin position="534"/>
        <end position="713"/>
    </location>
</feature>
<comment type="similarity">
    <text evidence="2">Belongs to the UTP25 family.</text>
</comment>
<feature type="region of interest" description="Disordered" evidence="4">
    <location>
        <begin position="287"/>
        <end position="306"/>
    </location>
</feature>
<dbReference type="Proteomes" id="UP001633002">
    <property type="component" value="Unassembled WGS sequence"/>
</dbReference>
<evidence type="ECO:0000259" key="5">
    <source>
        <dbReference type="Pfam" id="PF06862"/>
    </source>
</evidence>
<dbReference type="PANTHER" id="PTHR12933:SF0">
    <property type="entry name" value="U3 SMALL NUCLEOLAR RNA-ASSOCIATED PROTEIN 25 HOMOLOG"/>
    <property type="match status" value="1"/>
</dbReference>
<evidence type="ECO:0000256" key="3">
    <source>
        <dbReference type="ARBA" id="ARBA00023242"/>
    </source>
</evidence>
<dbReference type="EMBL" id="JBJQOH010000006">
    <property type="protein sequence ID" value="KAL3683520.1"/>
    <property type="molecule type" value="Genomic_DNA"/>
</dbReference>
<evidence type="ECO:0000259" key="6">
    <source>
        <dbReference type="Pfam" id="PF22916"/>
    </source>
</evidence>
<evidence type="ECO:0000256" key="1">
    <source>
        <dbReference type="ARBA" id="ARBA00004604"/>
    </source>
</evidence>
<feature type="region of interest" description="Disordered" evidence="4">
    <location>
        <begin position="1"/>
        <end position="144"/>
    </location>
</feature>
<evidence type="ECO:0008006" key="9">
    <source>
        <dbReference type="Google" id="ProtNLM"/>
    </source>
</evidence>
<keyword evidence="8" id="KW-1185">Reference proteome</keyword>
<accession>A0ABD3GW75</accession>
<dbReference type="InterPro" id="IPR010678">
    <property type="entry name" value="UTP25"/>
</dbReference>
<dbReference type="Pfam" id="PF06862">
    <property type="entry name" value="Utp25_C"/>
    <property type="match status" value="1"/>
</dbReference>
<dbReference type="PANTHER" id="PTHR12933">
    <property type="entry name" value="ORF PROTEIN-RELATED"/>
    <property type="match status" value="1"/>
</dbReference>
<evidence type="ECO:0000313" key="8">
    <source>
        <dbReference type="Proteomes" id="UP001633002"/>
    </source>
</evidence>
<feature type="compositionally biased region" description="Acidic residues" evidence="4">
    <location>
        <begin position="74"/>
        <end position="89"/>
    </location>
</feature>
<feature type="compositionally biased region" description="Polar residues" evidence="4">
    <location>
        <begin position="26"/>
        <end position="41"/>
    </location>
</feature>
<name>A0ABD3GW75_9MARC</name>
<dbReference type="Pfam" id="PF22916">
    <property type="entry name" value="UTP25_NTPase-like"/>
    <property type="match status" value="1"/>
</dbReference>
<dbReference type="InterPro" id="IPR053939">
    <property type="entry name" value="UTP25_C"/>
</dbReference>
<feature type="compositionally biased region" description="Acidic residues" evidence="4">
    <location>
        <begin position="100"/>
        <end position="128"/>
    </location>
</feature>
<comment type="caution">
    <text evidence="7">The sequence shown here is derived from an EMBL/GenBank/DDBJ whole genome shotgun (WGS) entry which is preliminary data.</text>
</comment>
<dbReference type="GO" id="GO:0005730">
    <property type="term" value="C:nucleolus"/>
    <property type="evidence" value="ECO:0007669"/>
    <property type="project" value="UniProtKB-SubCell"/>
</dbReference>
<feature type="compositionally biased region" description="Basic residues" evidence="4">
    <location>
        <begin position="1"/>
        <end position="25"/>
    </location>
</feature>
<dbReference type="InterPro" id="IPR053940">
    <property type="entry name" value="UTP25_NTPase-like"/>
</dbReference>
<comment type="subcellular location">
    <subcellularLocation>
        <location evidence="1">Nucleus</location>
        <location evidence="1">Nucleolus</location>
    </subcellularLocation>
</comment>
<organism evidence="7 8">
    <name type="scientific">Riccia sorocarpa</name>
    <dbReference type="NCBI Taxonomy" id="122646"/>
    <lineage>
        <taxon>Eukaryota</taxon>
        <taxon>Viridiplantae</taxon>
        <taxon>Streptophyta</taxon>
        <taxon>Embryophyta</taxon>
        <taxon>Marchantiophyta</taxon>
        <taxon>Marchantiopsida</taxon>
        <taxon>Marchantiidae</taxon>
        <taxon>Marchantiales</taxon>
        <taxon>Ricciaceae</taxon>
        <taxon>Riccia</taxon>
    </lineage>
</organism>
<protein>
    <recommendedName>
        <fullName evidence="9">U3 small nucleolar RNA-associated protein 25</fullName>
    </recommendedName>
</protein>
<proteinExistence type="inferred from homology"/>
<evidence type="ECO:0000256" key="2">
    <source>
        <dbReference type="ARBA" id="ARBA00009223"/>
    </source>
</evidence>
<reference evidence="7 8" key="1">
    <citation type="submission" date="2024-09" db="EMBL/GenBank/DDBJ databases">
        <title>Chromosome-scale assembly of Riccia sorocarpa.</title>
        <authorList>
            <person name="Paukszto L."/>
        </authorList>
    </citation>
    <scope>NUCLEOTIDE SEQUENCE [LARGE SCALE GENOMIC DNA]</scope>
    <source>
        <strain evidence="7">LP-2024</strain>
        <tissue evidence="7">Aerial parts of the thallus</tissue>
    </source>
</reference>
<evidence type="ECO:0000256" key="4">
    <source>
        <dbReference type="SAM" id="MobiDB-lite"/>
    </source>
</evidence>
<evidence type="ECO:0000313" key="7">
    <source>
        <dbReference type="EMBL" id="KAL3683520.1"/>
    </source>
</evidence>
<sequence length="714" mass="80946">MAGKRKLVAQHRNRNPKLGIKKTKSNKNSFKRPSNSTVIQRTSDKKPIQTRKKRGFGIDGGGGGASAEQRLEELETEGVDLAEEEEESEYGSKDENEGNAVEEEADEDDDDDNVGELEDQSEDEVEDPTDARIASGGLAGTCPDPFKEHLEHVLVDDEIARLEKGEAKFSTKFAAAGIGGGSWVSTKSSAPPQEKNLSSCSVKKRLATPWREAHKESVWGDFESEQQCQFFSLCNSYQDILHSRKLANRGDGVVDHEDLSITDAYILHILNHLTKSRDLVTKNNEKIHNASSGSSSSQTLLDPPRDQGFTRPKVLVLLPYRSSALKFVDRLLTLVPALQKANVEHKARFYDDFGAADEEDEEGVDIPRKDPKAGKPADFRALFSGNNDDHFRIGIKFTRKGVKLYSEFYASDLIIASPIGLVTRIGEAETEKAKEIDFLSSIEIAVVDHADIILMQNWSHVVTVFEHLNKIPVEQHGTDFMRIREWYLNGQARHYRQTIILTAFSDAGVNAVFHRSCVNHSGKVKTRCHYEGVLNRVVLQVRQVYEKLDCNSITNLDDIRFEFFTKEVFPRIKNSLQGGYLLFAPSYFDFVRLRNFLKSQNASFALLGEYTKQSDISRARSWFYHGERKILLYTERAHFFHRYKIRGIKDIIFYSLPEHANYYVELLNMLDGNEAAPSCTVIFSRFDNMQLERIVGTTRAKKMLSSPNRLFMFM</sequence>
<keyword evidence="3" id="KW-0539">Nucleus</keyword>
<gene>
    <name evidence="7" type="ORF">R1sor_001542</name>
</gene>
<feature type="domain" description="UTP25 NTP hydrolase-like" evidence="6">
    <location>
        <begin position="237"/>
        <end position="524"/>
    </location>
</feature>